<dbReference type="Pfam" id="PF01220">
    <property type="entry name" value="DHquinase_II"/>
    <property type="match status" value="1"/>
</dbReference>
<dbReference type="EMBL" id="CP120988">
    <property type="protein sequence ID" value="WLQ61598.1"/>
    <property type="molecule type" value="Genomic_DNA"/>
</dbReference>
<comment type="function">
    <text evidence="7">Catalyzes a trans-dehydration via an enolate intermediate.</text>
</comment>
<evidence type="ECO:0000256" key="2">
    <source>
        <dbReference type="ARBA" id="ARBA00004902"/>
    </source>
</evidence>
<dbReference type="Proteomes" id="UP001235744">
    <property type="component" value="Chromosome"/>
</dbReference>
<feature type="active site" description="Proton donor" evidence="7">
    <location>
        <position position="108"/>
    </location>
</feature>
<keyword evidence="7" id="KW-0057">Aromatic amino acid biosynthesis</keyword>
<dbReference type="NCBIfam" id="TIGR01088">
    <property type="entry name" value="aroQ"/>
    <property type="match status" value="1"/>
</dbReference>
<evidence type="ECO:0000256" key="6">
    <source>
        <dbReference type="ARBA" id="ARBA00023239"/>
    </source>
</evidence>
<dbReference type="RefSeq" id="WP_306106323.1">
    <property type="nucleotide sequence ID" value="NZ_CP120988.1"/>
</dbReference>
<dbReference type="PANTHER" id="PTHR21272:SF3">
    <property type="entry name" value="CATABOLIC 3-DEHYDROQUINASE"/>
    <property type="match status" value="1"/>
</dbReference>
<comment type="subunit">
    <text evidence="4 7">Homododecamer.</text>
</comment>
<dbReference type="NCBIfam" id="NF003805">
    <property type="entry name" value="PRK05395.1-2"/>
    <property type="match status" value="1"/>
</dbReference>
<evidence type="ECO:0000256" key="3">
    <source>
        <dbReference type="ARBA" id="ARBA00011037"/>
    </source>
</evidence>
<name>A0ABY9J1N0_9ACTN</name>
<comment type="similarity">
    <text evidence="3 7">Belongs to the type-II 3-dehydroquinase family.</text>
</comment>
<comment type="pathway">
    <text evidence="2 7">Metabolic intermediate biosynthesis; chorismate biosynthesis; chorismate from D-erythrose 4-phosphate and phosphoenolpyruvate: step 3/7.</text>
</comment>
<evidence type="ECO:0000313" key="8">
    <source>
        <dbReference type="EMBL" id="WLQ61598.1"/>
    </source>
</evidence>
<dbReference type="NCBIfam" id="NF003806">
    <property type="entry name" value="PRK05395.1-3"/>
    <property type="match status" value="1"/>
</dbReference>
<dbReference type="EC" id="4.2.1.10" evidence="5 7"/>
<dbReference type="SUPFAM" id="SSF52304">
    <property type="entry name" value="Type II 3-dehydroquinate dehydratase"/>
    <property type="match status" value="1"/>
</dbReference>
<protein>
    <recommendedName>
        <fullName evidence="5 7">3-dehydroquinate dehydratase</fullName>
        <shortName evidence="7">3-dehydroquinase</shortName>
        <ecNumber evidence="5 7">4.2.1.10</ecNumber>
    </recommendedName>
    <alternativeName>
        <fullName evidence="7">Type II DHQase</fullName>
    </alternativeName>
</protein>
<keyword evidence="6 7" id="KW-0456">Lyase</keyword>
<feature type="binding site" evidence="7">
    <location>
        <position position="95"/>
    </location>
    <ligand>
        <name>substrate</name>
    </ligand>
</feature>
<dbReference type="PIRSF" id="PIRSF001399">
    <property type="entry name" value="DHquinase_II"/>
    <property type="match status" value="1"/>
</dbReference>
<feature type="active site" description="Proton acceptor" evidence="7">
    <location>
        <position position="31"/>
    </location>
</feature>
<sequence>MERTSVRVIGRVLVLNGPNPNLLGTREPALYGSDTLGDVEKVCHETAAAHGLKADCGQSDHEGGLVDAIHEARTEFTGTAINPGACSHTSVAIRDALAAVERPVVEVHLTNIHRREEFRHHSHVSGVADAVICGAGTDGYVFALTRPARLIGEGAR</sequence>
<organism evidence="8 9">
    <name type="scientific">Streptomyces poriferorum</name>
    <dbReference type="NCBI Taxonomy" id="2798799"/>
    <lineage>
        <taxon>Bacteria</taxon>
        <taxon>Bacillati</taxon>
        <taxon>Actinomycetota</taxon>
        <taxon>Actinomycetes</taxon>
        <taxon>Kitasatosporales</taxon>
        <taxon>Streptomycetaceae</taxon>
        <taxon>Streptomyces</taxon>
    </lineage>
</organism>
<gene>
    <name evidence="7 8" type="primary">aroQ</name>
    <name evidence="8" type="ORF">P8A19_07235</name>
</gene>
<feature type="binding site" evidence="7">
    <location>
        <position position="88"/>
    </location>
    <ligand>
        <name>substrate</name>
    </ligand>
</feature>
<evidence type="ECO:0000256" key="5">
    <source>
        <dbReference type="ARBA" id="ARBA00012060"/>
    </source>
</evidence>
<keyword evidence="9" id="KW-1185">Reference proteome</keyword>
<evidence type="ECO:0000256" key="7">
    <source>
        <dbReference type="HAMAP-Rule" id="MF_00169"/>
    </source>
</evidence>
<feature type="binding site" evidence="7">
    <location>
        <position position="82"/>
    </location>
    <ligand>
        <name>substrate</name>
    </ligand>
</feature>
<dbReference type="InterPro" id="IPR001874">
    <property type="entry name" value="DHquinase_II"/>
</dbReference>
<evidence type="ECO:0000256" key="4">
    <source>
        <dbReference type="ARBA" id="ARBA00011193"/>
    </source>
</evidence>
<accession>A0ABY9J1N0</accession>
<dbReference type="NCBIfam" id="NF003807">
    <property type="entry name" value="PRK05395.1-4"/>
    <property type="match status" value="1"/>
</dbReference>
<dbReference type="GO" id="GO:0003855">
    <property type="term" value="F:3-dehydroquinate dehydratase activity"/>
    <property type="evidence" value="ECO:0007669"/>
    <property type="project" value="UniProtKB-EC"/>
</dbReference>
<proteinExistence type="inferred from homology"/>
<dbReference type="PANTHER" id="PTHR21272">
    <property type="entry name" value="CATABOLIC 3-DEHYDROQUINASE"/>
    <property type="match status" value="1"/>
</dbReference>
<feature type="binding site" evidence="7">
    <location>
        <begin position="109"/>
        <end position="110"/>
    </location>
    <ligand>
        <name>substrate</name>
    </ligand>
</feature>
<dbReference type="InterPro" id="IPR036441">
    <property type="entry name" value="DHquinase_II_sf"/>
</dbReference>
<evidence type="ECO:0000313" key="9">
    <source>
        <dbReference type="Proteomes" id="UP001235744"/>
    </source>
</evidence>
<feature type="site" description="Transition state stabilizer" evidence="7">
    <location>
        <position position="26"/>
    </location>
</feature>
<dbReference type="CDD" id="cd00466">
    <property type="entry name" value="DHQase_II"/>
    <property type="match status" value="1"/>
</dbReference>
<feature type="binding site" evidence="7">
    <location>
        <position position="119"/>
    </location>
    <ligand>
        <name>substrate</name>
    </ligand>
</feature>
<reference evidence="8 9" key="1">
    <citation type="submission" date="2023-03" db="EMBL/GenBank/DDBJ databases">
        <title>Isolation and description of six Streptomyces strains from soil environments, able to metabolize different microbial glucans.</title>
        <authorList>
            <person name="Widen T."/>
            <person name="Larsbrink J."/>
        </authorList>
    </citation>
    <scope>NUCLEOTIDE SEQUENCE [LARGE SCALE GENOMIC DNA]</scope>
    <source>
        <strain evidence="8 9">Alt2</strain>
    </source>
</reference>
<dbReference type="Gene3D" id="3.40.50.9100">
    <property type="entry name" value="Dehydroquinase, class II"/>
    <property type="match status" value="1"/>
</dbReference>
<keyword evidence="7" id="KW-0028">Amino-acid biosynthesis</keyword>
<dbReference type="HAMAP" id="MF_00169">
    <property type="entry name" value="AroQ"/>
    <property type="match status" value="1"/>
</dbReference>
<evidence type="ECO:0000256" key="1">
    <source>
        <dbReference type="ARBA" id="ARBA00001864"/>
    </source>
</evidence>
<comment type="catalytic activity">
    <reaction evidence="1 7">
        <text>3-dehydroquinate = 3-dehydroshikimate + H2O</text>
        <dbReference type="Rhea" id="RHEA:21096"/>
        <dbReference type="ChEBI" id="CHEBI:15377"/>
        <dbReference type="ChEBI" id="CHEBI:16630"/>
        <dbReference type="ChEBI" id="CHEBI:32364"/>
        <dbReference type="EC" id="4.2.1.10"/>
    </reaction>
</comment>